<feature type="transmembrane region" description="Helical" evidence="3">
    <location>
        <begin position="177"/>
        <end position="197"/>
    </location>
</feature>
<keyword evidence="6" id="KW-1185">Reference proteome</keyword>
<name>A0A9Q0YU44_HOLLE</name>
<accession>A0A9Q0YU44</accession>
<evidence type="ECO:0000256" key="1">
    <source>
        <dbReference type="ARBA" id="ARBA00004141"/>
    </source>
</evidence>
<sequence length="515" mass="57669">MPFRESVCLSRSKALFKNSFLVIFIACLVTILNFVPCIWFTFLFVELRKDFNATAVRTGWLGSLMWTTSFALSPVSAVFEEHLGVKLVALLGTALSSVSLFVSSFVPDMIWLFITIGGLYGFSMCLLMHSSLRMFCYLFNESKNQRALSLLYAGPYLGALLGNGAIQSMFIEQGWRITLRYMSVVMSAAMPLVILFYRDRSHEQSAMSTPTPPSVNIKRNEVTKETTSSQEDASKCHKNPSFQAEDESQNESSFKRTSREDLPRNVPHIVNESGIHAKPTGTVEKEPQRLKTFIRSVDSWLIGLSITSTFAAISIYQLNIVSHYWNIGSLNANDIWLLMTVTNISDIVSRLAVAVTGGRFFCRPITFVIFIELLLALVSFLYSVMTSLYPLLVLSFMQGFCRSALVVMSFAAAVDLLSSDVADYVITLVMYGQGVGYLVGALPAGAIFDVTSSYKLAFYLVALLFVTSAGILIFLYIRSSRRRRNRKISVRKESRERQPRVSLVSYNSVTMVTRQ</sequence>
<keyword evidence="3" id="KW-0472">Membrane</keyword>
<feature type="transmembrane region" description="Helical" evidence="3">
    <location>
        <begin position="456"/>
        <end position="477"/>
    </location>
</feature>
<dbReference type="Gene3D" id="1.20.1250.20">
    <property type="entry name" value="MFS general substrate transporter like domains"/>
    <property type="match status" value="2"/>
</dbReference>
<dbReference type="PANTHER" id="PTHR11360">
    <property type="entry name" value="MONOCARBOXYLATE TRANSPORTER"/>
    <property type="match status" value="1"/>
</dbReference>
<dbReference type="Pfam" id="PF07690">
    <property type="entry name" value="MFS_1"/>
    <property type="match status" value="2"/>
</dbReference>
<dbReference type="OrthoDB" id="6770063at2759"/>
<keyword evidence="3" id="KW-1133">Transmembrane helix</keyword>
<dbReference type="InterPro" id="IPR020846">
    <property type="entry name" value="MFS_dom"/>
</dbReference>
<feature type="transmembrane region" description="Helical" evidence="3">
    <location>
        <begin position="421"/>
        <end position="444"/>
    </location>
</feature>
<organism evidence="5 6">
    <name type="scientific">Holothuria leucospilota</name>
    <name type="common">Black long sea cucumber</name>
    <name type="synonym">Mertensiothuria leucospilota</name>
    <dbReference type="NCBI Taxonomy" id="206669"/>
    <lineage>
        <taxon>Eukaryota</taxon>
        <taxon>Metazoa</taxon>
        <taxon>Echinodermata</taxon>
        <taxon>Eleutherozoa</taxon>
        <taxon>Echinozoa</taxon>
        <taxon>Holothuroidea</taxon>
        <taxon>Aspidochirotacea</taxon>
        <taxon>Aspidochirotida</taxon>
        <taxon>Holothuriidae</taxon>
        <taxon>Holothuria</taxon>
    </lineage>
</organism>
<evidence type="ECO:0000259" key="4">
    <source>
        <dbReference type="PROSITE" id="PS50850"/>
    </source>
</evidence>
<dbReference type="Proteomes" id="UP001152320">
    <property type="component" value="Chromosome 17"/>
</dbReference>
<comment type="subcellular location">
    <subcellularLocation>
        <location evidence="1">Membrane</location>
        <topology evidence="1">Multi-pass membrane protein</topology>
    </subcellularLocation>
</comment>
<dbReference type="SUPFAM" id="SSF103473">
    <property type="entry name" value="MFS general substrate transporter"/>
    <property type="match status" value="1"/>
</dbReference>
<feature type="transmembrane region" description="Helical" evidence="3">
    <location>
        <begin position="84"/>
        <end position="103"/>
    </location>
</feature>
<protein>
    <submittedName>
        <fullName evidence="5">Monocarboxylate transporter 12</fullName>
    </submittedName>
</protein>
<feature type="compositionally biased region" description="Basic and acidic residues" evidence="2">
    <location>
        <begin position="253"/>
        <end position="263"/>
    </location>
</feature>
<reference evidence="5" key="1">
    <citation type="submission" date="2021-10" db="EMBL/GenBank/DDBJ databases">
        <title>Tropical sea cucumber genome reveals ecological adaptation and Cuvierian tubules defense mechanism.</title>
        <authorList>
            <person name="Chen T."/>
        </authorList>
    </citation>
    <scope>NUCLEOTIDE SEQUENCE</scope>
    <source>
        <strain evidence="5">Nanhai2018</strain>
        <tissue evidence="5">Muscle</tissue>
    </source>
</reference>
<feature type="transmembrane region" description="Helical" evidence="3">
    <location>
        <begin position="51"/>
        <end position="72"/>
    </location>
</feature>
<feature type="region of interest" description="Disordered" evidence="2">
    <location>
        <begin position="205"/>
        <end position="273"/>
    </location>
</feature>
<feature type="transmembrane region" description="Helical" evidence="3">
    <location>
        <begin position="150"/>
        <end position="171"/>
    </location>
</feature>
<comment type="caution">
    <text evidence="5">The sequence shown here is derived from an EMBL/GenBank/DDBJ whole genome shotgun (WGS) entry which is preliminary data.</text>
</comment>
<proteinExistence type="predicted"/>
<dbReference type="InterPro" id="IPR050327">
    <property type="entry name" value="Proton-linked_MCT"/>
</dbReference>
<gene>
    <name evidence="5" type="ORF">HOLleu_34177</name>
</gene>
<keyword evidence="3" id="KW-0812">Transmembrane</keyword>
<feature type="domain" description="Major facilitator superfamily (MFS) profile" evidence="4">
    <location>
        <begin position="19"/>
        <end position="480"/>
    </location>
</feature>
<dbReference type="GO" id="GO:0008028">
    <property type="term" value="F:monocarboxylic acid transmembrane transporter activity"/>
    <property type="evidence" value="ECO:0007669"/>
    <property type="project" value="TreeGrafter"/>
</dbReference>
<evidence type="ECO:0000256" key="2">
    <source>
        <dbReference type="SAM" id="MobiDB-lite"/>
    </source>
</evidence>
<dbReference type="AlphaFoldDB" id="A0A9Q0YU44"/>
<dbReference type="PROSITE" id="PS50850">
    <property type="entry name" value="MFS"/>
    <property type="match status" value="1"/>
</dbReference>
<feature type="transmembrane region" description="Helical" evidence="3">
    <location>
        <begin position="335"/>
        <end position="353"/>
    </location>
</feature>
<dbReference type="InterPro" id="IPR011701">
    <property type="entry name" value="MFS"/>
</dbReference>
<feature type="transmembrane region" description="Helical" evidence="3">
    <location>
        <begin position="391"/>
        <end position="414"/>
    </location>
</feature>
<feature type="transmembrane region" description="Helical" evidence="3">
    <location>
        <begin position="20"/>
        <end position="45"/>
    </location>
</feature>
<dbReference type="GO" id="GO:0016020">
    <property type="term" value="C:membrane"/>
    <property type="evidence" value="ECO:0007669"/>
    <property type="project" value="UniProtKB-SubCell"/>
</dbReference>
<dbReference type="InterPro" id="IPR036259">
    <property type="entry name" value="MFS_trans_sf"/>
</dbReference>
<evidence type="ECO:0000256" key="3">
    <source>
        <dbReference type="SAM" id="Phobius"/>
    </source>
</evidence>
<feature type="transmembrane region" description="Helical" evidence="3">
    <location>
        <begin position="365"/>
        <end position="385"/>
    </location>
</feature>
<evidence type="ECO:0000313" key="6">
    <source>
        <dbReference type="Proteomes" id="UP001152320"/>
    </source>
</evidence>
<dbReference type="EMBL" id="JAIZAY010000017">
    <property type="protein sequence ID" value="KAJ8026356.1"/>
    <property type="molecule type" value="Genomic_DNA"/>
</dbReference>
<feature type="transmembrane region" description="Helical" evidence="3">
    <location>
        <begin position="297"/>
        <end position="315"/>
    </location>
</feature>
<dbReference type="PANTHER" id="PTHR11360:SF172">
    <property type="entry name" value="MAJOR FACILITATOR SUPERFAMILY (MFS) PROFILE DOMAIN-CONTAINING PROTEIN"/>
    <property type="match status" value="1"/>
</dbReference>
<feature type="transmembrane region" description="Helical" evidence="3">
    <location>
        <begin position="109"/>
        <end position="129"/>
    </location>
</feature>
<evidence type="ECO:0000313" key="5">
    <source>
        <dbReference type="EMBL" id="KAJ8026356.1"/>
    </source>
</evidence>